<keyword evidence="3 5" id="KW-1133">Transmembrane helix</keyword>
<feature type="transmembrane region" description="Helical" evidence="5">
    <location>
        <begin position="22"/>
        <end position="44"/>
    </location>
</feature>
<accession>A0A6L2PNM8</accession>
<feature type="transmembrane region" description="Helical" evidence="5">
    <location>
        <begin position="460"/>
        <end position="478"/>
    </location>
</feature>
<feature type="domain" description="Major facilitator superfamily (MFS) profile" evidence="6">
    <location>
        <begin position="1"/>
        <end position="362"/>
    </location>
</feature>
<feature type="transmembrane region" description="Helical" evidence="5">
    <location>
        <begin position="520"/>
        <end position="542"/>
    </location>
</feature>
<evidence type="ECO:0000313" key="8">
    <source>
        <dbReference type="Proteomes" id="UP000502823"/>
    </source>
</evidence>
<dbReference type="PROSITE" id="PS00217">
    <property type="entry name" value="SUGAR_TRANSPORT_2"/>
    <property type="match status" value="1"/>
</dbReference>
<evidence type="ECO:0000256" key="1">
    <source>
        <dbReference type="ARBA" id="ARBA00004141"/>
    </source>
</evidence>
<dbReference type="InterPro" id="IPR005828">
    <property type="entry name" value="MFS_sugar_transport-like"/>
</dbReference>
<evidence type="ECO:0000256" key="3">
    <source>
        <dbReference type="ARBA" id="ARBA00022989"/>
    </source>
</evidence>
<feature type="transmembrane region" description="Helical" evidence="5">
    <location>
        <begin position="430"/>
        <end position="451"/>
    </location>
</feature>
<feature type="transmembrane region" description="Helical" evidence="5">
    <location>
        <begin position="206"/>
        <end position="228"/>
    </location>
</feature>
<dbReference type="EMBL" id="BLKM01000461">
    <property type="protein sequence ID" value="GFG33924.1"/>
    <property type="molecule type" value="Genomic_DNA"/>
</dbReference>
<feature type="transmembrane region" description="Helical" evidence="5">
    <location>
        <begin position="176"/>
        <end position="194"/>
    </location>
</feature>
<proteinExistence type="predicted"/>
<dbReference type="OrthoDB" id="6612291at2759"/>
<dbReference type="InParanoid" id="A0A6L2PNM8"/>
<organism evidence="7 8">
    <name type="scientific">Coptotermes formosanus</name>
    <name type="common">Formosan subterranean termite</name>
    <dbReference type="NCBI Taxonomy" id="36987"/>
    <lineage>
        <taxon>Eukaryota</taxon>
        <taxon>Metazoa</taxon>
        <taxon>Ecdysozoa</taxon>
        <taxon>Arthropoda</taxon>
        <taxon>Hexapoda</taxon>
        <taxon>Insecta</taxon>
        <taxon>Pterygota</taxon>
        <taxon>Neoptera</taxon>
        <taxon>Polyneoptera</taxon>
        <taxon>Dictyoptera</taxon>
        <taxon>Blattodea</taxon>
        <taxon>Blattoidea</taxon>
        <taxon>Termitoidae</taxon>
        <taxon>Rhinotermitidae</taxon>
        <taxon>Coptotermes</taxon>
    </lineage>
</organism>
<dbReference type="SUPFAM" id="SSF103473">
    <property type="entry name" value="MFS general substrate transporter"/>
    <property type="match status" value="2"/>
</dbReference>
<dbReference type="PANTHER" id="PTHR48021">
    <property type="match status" value="1"/>
</dbReference>
<dbReference type="GO" id="GO:0022857">
    <property type="term" value="F:transmembrane transporter activity"/>
    <property type="evidence" value="ECO:0007669"/>
    <property type="project" value="InterPro"/>
</dbReference>
<dbReference type="InterPro" id="IPR005829">
    <property type="entry name" value="Sugar_transporter_CS"/>
</dbReference>
<evidence type="ECO:0000256" key="2">
    <source>
        <dbReference type="ARBA" id="ARBA00022692"/>
    </source>
</evidence>
<dbReference type="Pfam" id="PF00083">
    <property type="entry name" value="Sugar_tr"/>
    <property type="match status" value="3"/>
</dbReference>
<dbReference type="GO" id="GO:0016020">
    <property type="term" value="C:membrane"/>
    <property type="evidence" value="ECO:0007669"/>
    <property type="project" value="UniProtKB-SubCell"/>
</dbReference>
<dbReference type="PROSITE" id="PS50850">
    <property type="entry name" value="MFS"/>
    <property type="match status" value="2"/>
</dbReference>
<dbReference type="AlphaFoldDB" id="A0A6L2PNM8"/>
<keyword evidence="2 5" id="KW-0812">Transmembrane</keyword>
<keyword evidence="8" id="KW-1185">Reference proteome</keyword>
<feature type="transmembrane region" description="Helical" evidence="5">
    <location>
        <begin position="484"/>
        <end position="508"/>
    </location>
</feature>
<evidence type="ECO:0000256" key="4">
    <source>
        <dbReference type="ARBA" id="ARBA00023136"/>
    </source>
</evidence>
<feature type="transmembrane region" description="Helical" evidence="5">
    <location>
        <begin position="548"/>
        <end position="567"/>
    </location>
</feature>
<reference evidence="8" key="1">
    <citation type="submission" date="2020-01" db="EMBL/GenBank/DDBJ databases">
        <title>Draft genome sequence of the Termite Coptotermes fromosanus.</title>
        <authorList>
            <person name="Itakura S."/>
            <person name="Yosikawa Y."/>
            <person name="Umezawa K."/>
        </authorList>
    </citation>
    <scope>NUCLEOTIDE SEQUENCE [LARGE SCALE GENOMIC DNA]</scope>
</reference>
<feature type="transmembrane region" description="Helical" evidence="5">
    <location>
        <begin position="384"/>
        <end position="410"/>
    </location>
</feature>
<name>A0A6L2PNM8_COPFO</name>
<feature type="transmembrane region" description="Helical" evidence="5">
    <location>
        <begin position="235"/>
        <end position="255"/>
    </location>
</feature>
<dbReference type="PANTHER" id="PTHR48021:SF1">
    <property type="entry name" value="GH07001P-RELATED"/>
    <property type="match status" value="1"/>
</dbReference>
<sequence length="752" mass="82744">MASAPATVYVGEMATNEHRGMLVTWPSVGLSGGILLVYLLGWGIRDDWRLVSGITIALPVLASVLAFFYLKETPSWLLSQGCTEEAEESFRWIREVPKNEAMPDHVREEFEELVRNSKRRRSTQGESPQISTISNIIDGKPTFSNVKHVSRFQKVWRRIASLTNPEAWKPLVIHNIYFFFMQFGGIQVVAAYAVDIMKSAGVSLDSYGAAGLLGAVQFLAGIGASFAFSRYGRRILSLISGAGMAVTMICLGIYLEVGDGSSDLSLLPLLLILIYIAFANIGFNLIPWGLLGELYPTRVAGLAGSIAVCLANLMGFAAIKLYPGFQDLVRGDNPTTGGGFFFFGAVSCVATVFVFLFLPETFGKSLEEVTEEFRQPCGRKCLSCLLQVLVSFISSATLLSAGMNLGFSAVSLPHMQDPAGTDRLTVEEGSWFASLSFISILVGCLTCGPLLDTLGRKKTLLVINTPFIMGWLLMWMAPKPTPVPLLYFARLLNGLGGGMVSIPANIYISEVVPSSTRCMLVTWPSLAVSVGVLLVYALGLVIQEWRTIAAISTFVPVLTAILIFLCLNESPVWLLARGRDEEAQRSFEGLRYTKDTNPFLNEFQKEFRTFIENSKRLKGCVKNVSQGDEGEPLCQNIGVTYGTDEVEVKDARNEGLFNTVCSTLKRSDVWKPLVILNCYFFFMQFSGIPVLLSYAVNIMISEGVSMEPYLATLLLGVVKILFEIAAGFVQNRQVHCKAYRLTKEEEENKNKN</sequence>
<gene>
    <name evidence="7" type="ORF">Cfor_00361</name>
</gene>
<dbReference type="InterPro" id="IPR036259">
    <property type="entry name" value="MFS_trans_sf"/>
</dbReference>
<protein>
    <recommendedName>
        <fullName evidence="6">Major facilitator superfamily (MFS) profile domain-containing protein</fullName>
    </recommendedName>
</protein>
<keyword evidence="4 5" id="KW-0472">Membrane</keyword>
<feature type="transmembrane region" description="Helical" evidence="5">
    <location>
        <begin position="339"/>
        <end position="358"/>
    </location>
</feature>
<feature type="transmembrane region" description="Helical" evidence="5">
    <location>
        <begin position="50"/>
        <end position="70"/>
    </location>
</feature>
<feature type="domain" description="Major facilitator superfamily (MFS) profile" evidence="6">
    <location>
        <begin position="390"/>
        <end position="752"/>
    </location>
</feature>
<feature type="transmembrane region" description="Helical" evidence="5">
    <location>
        <begin position="708"/>
        <end position="729"/>
    </location>
</feature>
<feature type="transmembrane region" description="Helical" evidence="5">
    <location>
        <begin position="674"/>
        <end position="696"/>
    </location>
</feature>
<dbReference type="InterPro" id="IPR050549">
    <property type="entry name" value="MFS_Trehalose_Transporter"/>
</dbReference>
<comment type="caution">
    <text evidence="7">The sequence shown here is derived from an EMBL/GenBank/DDBJ whole genome shotgun (WGS) entry which is preliminary data.</text>
</comment>
<dbReference type="Proteomes" id="UP000502823">
    <property type="component" value="Unassembled WGS sequence"/>
</dbReference>
<dbReference type="InterPro" id="IPR020846">
    <property type="entry name" value="MFS_dom"/>
</dbReference>
<evidence type="ECO:0000259" key="6">
    <source>
        <dbReference type="PROSITE" id="PS50850"/>
    </source>
</evidence>
<dbReference type="Gene3D" id="1.20.1250.20">
    <property type="entry name" value="MFS general substrate transporter like domains"/>
    <property type="match status" value="2"/>
</dbReference>
<feature type="transmembrane region" description="Helical" evidence="5">
    <location>
        <begin position="299"/>
        <end position="319"/>
    </location>
</feature>
<evidence type="ECO:0000256" key="5">
    <source>
        <dbReference type="SAM" id="Phobius"/>
    </source>
</evidence>
<feature type="transmembrane region" description="Helical" evidence="5">
    <location>
        <begin position="267"/>
        <end position="287"/>
    </location>
</feature>
<evidence type="ECO:0000313" key="7">
    <source>
        <dbReference type="EMBL" id="GFG33924.1"/>
    </source>
</evidence>
<comment type="subcellular location">
    <subcellularLocation>
        <location evidence="1">Membrane</location>
        <topology evidence="1">Multi-pass membrane protein</topology>
    </subcellularLocation>
</comment>